<evidence type="ECO:0000313" key="2">
    <source>
        <dbReference type="EMBL" id="VAV83288.1"/>
    </source>
</evidence>
<dbReference type="AlphaFoldDB" id="A0A3B0R5Z8"/>
<keyword evidence="1" id="KW-1133">Transmembrane helix</keyword>
<dbReference type="EMBL" id="UOEA01000037">
    <property type="protein sequence ID" value="VAV83288.1"/>
    <property type="molecule type" value="Genomic_DNA"/>
</dbReference>
<dbReference type="SMART" id="SM00028">
    <property type="entry name" value="TPR"/>
    <property type="match status" value="2"/>
</dbReference>
<feature type="transmembrane region" description="Helical" evidence="1">
    <location>
        <begin position="20"/>
        <end position="39"/>
    </location>
</feature>
<reference evidence="2" key="1">
    <citation type="submission" date="2018-06" db="EMBL/GenBank/DDBJ databases">
        <authorList>
            <person name="Zhirakovskaya E."/>
        </authorList>
    </citation>
    <scope>NUCLEOTIDE SEQUENCE</scope>
</reference>
<name>A0A3B0R5Z8_9ZZZZ</name>
<dbReference type="PROSITE" id="PS50005">
    <property type="entry name" value="TPR"/>
    <property type="match status" value="1"/>
</dbReference>
<dbReference type="InterPro" id="IPR019734">
    <property type="entry name" value="TPR_rpt"/>
</dbReference>
<organism evidence="2">
    <name type="scientific">hydrothermal vent metagenome</name>
    <dbReference type="NCBI Taxonomy" id="652676"/>
    <lineage>
        <taxon>unclassified sequences</taxon>
        <taxon>metagenomes</taxon>
        <taxon>ecological metagenomes</taxon>
    </lineage>
</organism>
<keyword evidence="1" id="KW-0812">Transmembrane</keyword>
<keyword evidence="1" id="KW-0472">Membrane</keyword>
<dbReference type="SUPFAM" id="SSF48452">
    <property type="entry name" value="TPR-like"/>
    <property type="match status" value="1"/>
</dbReference>
<sequence>MNPEVTTTSFILFLEFIKEYWFLITLGLSLLATVFYAVVYRVNPFGTYRDISYRNVQIKFYNELGQSFLEQGHYEMAKAEFEKALSLKATNYAALHGRYVSELFIAIDLPKWDPSIGLVVRDRLQELGLMKHRPLLHIIEKYLGDLHQRTNDISIAEQHYERALAIKYNYPDALETFAWFFYFKDSHGDENIKRMTELFTAMTMNYPYDYRGFHGLGYALYMHAIKNSTQENSGKLILDAANQAQRASSLKINLINVVGDFGEIARTVDPQLSIWYHQWGLDLMADPEVMGLTINRGPLAMQLLKKEARVTIITKDQKRSWLTYQLALDYLALGRRGLEGDQKNIDEHDRLFKEAKAMDQKGDIITVYEDQLSILDALLPGENA</sequence>
<gene>
    <name evidence="2" type="ORF">MNBD_DELTA01-1524</name>
</gene>
<accession>A0A3B0R5Z8</accession>
<dbReference type="InterPro" id="IPR011990">
    <property type="entry name" value="TPR-like_helical_dom_sf"/>
</dbReference>
<dbReference type="Pfam" id="PF13181">
    <property type="entry name" value="TPR_8"/>
    <property type="match status" value="1"/>
</dbReference>
<protein>
    <submittedName>
        <fullName evidence="2">Uncharacterized protein</fullName>
    </submittedName>
</protein>
<proteinExistence type="predicted"/>
<dbReference type="Gene3D" id="1.25.40.10">
    <property type="entry name" value="Tetratricopeptide repeat domain"/>
    <property type="match status" value="2"/>
</dbReference>
<evidence type="ECO:0000256" key="1">
    <source>
        <dbReference type="SAM" id="Phobius"/>
    </source>
</evidence>